<dbReference type="Proteomes" id="UP001316184">
    <property type="component" value="Chromosome"/>
</dbReference>
<sequence length="422" mass="44608">MTRTRAEVRVVVGFGLDIEMARQTRVRIDAGGDLVVSRPGASPRVVARSTDVTKTVWLDGSETARIFAGPWSRLLLRINRGLRPLAVDGVPVWMMSGSCVVLTDRGPVAAWLIDETAPTAGDPSHKRHQSGSVALARGLGGVLEPASPDVVIDRRAVRRVAVRGSTMATRVPVVESLAVLAALILSGRAWAGFDGDDVRVGAVLALVLAVPVAIGSVVRRQRAIRLMSTPPEPRDRVVYRPPGRADGDLVQLQLGPDDVVAVSGAGSEIWLPGPAVTGGVARIQVVHDQLMVLGADGGLLQLLPTDRFAPDVASCEALDAAAAPADVRVDILEPPPGVAAPPAVSELLRRGSWQNGDASPLQAWLLGIVGLFLVVAGLATGDQHPLLGRVVSAGGVLVVAAWVWTRWALRHWVRSVERRVRT</sequence>
<evidence type="ECO:0000313" key="3">
    <source>
        <dbReference type="Proteomes" id="UP001316184"/>
    </source>
</evidence>
<evidence type="ECO:0000313" key="2">
    <source>
        <dbReference type="EMBL" id="UUP13677.1"/>
    </source>
</evidence>
<gene>
    <name evidence="2" type="ORF">NQV15_17780</name>
</gene>
<feature type="transmembrane region" description="Helical" evidence="1">
    <location>
        <begin position="363"/>
        <end position="380"/>
    </location>
</feature>
<keyword evidence="1" id="KW-0472">Membrane</keyword>
<protein>
    <recommendedName>
        <fullName evidence="4">FHA domain-containing protein</fullName>
    </recommendedName>
</protein>
<reference evidence="2 3" key="1">
    <citation type="submission" date="2022-08" db="EMBL/GenBank/DDBJ databases">
        <title>novel species in genus Aeromicrobium.</title>
        <authorList>
            <person name="Ye L."/>
        </authorList>
    </citation>
    <scope>NUCLEOTIDE SEQUENCE [LARGE SCALE GENOMIC DNA]</scope>
    <source>
        <strain evidence="3">zg-Y1379</strain>
    </source>
</reference>
<feature type="transmembrane region" description="Helical" evidence="1">
    <location>
        <begin position="173"/>
        <end position="193"/>
    </location>
</feature>
<feature type="transmembrane region" description="Helical" evidence="1">
    <location>
        <begin position="386"/>
        <end position="409"/>
    </location>
</feature>
<proteinExistence type="predicted"/>
<keyword evidence="1" id="KW-0812">Transmembrane</keyword>
<keyword evidence="3" id="KW-1185">Reference proteome</keyword>
<name>A0ABY5MA89_9ACTN</name>
<evidence type="ECO:0000256" key="1">
    <source>
        <dbReference type="SAM" id="Phobius"/>
    </source>
</evidence>
<organism evidence="2 3">
    <name type="scientific">Aeromicrobium wangtongii</name>
    <dbReference type="NCBI Taxonomy" id="2969247"/>
    <lineage>
        <taxon>Bacteria</taxon>
        <taxon>Bacillati</taxon>
        <taxon>Actinomycetota</taxon>
        <taxon>Actinomycetes</taxon>
        <taxon>Propionibacteriales</taxon>
        <taxon>Nocardioidaceae</taxon>
        <taxon>Aeromicrobium</taxon>
    </lineage>
</organism>
<evidence type="ECO:0008006" key="4">
    <source>
        <dbReference type="Google" id="ProtNLM"/>
    </source>
</evidence>
<dbReference type="EMBL" id="CP102173">
    <property type="protein sequence ID" value="UUP13677.1"/>
    <property type="molecule type" value="Genomic_DNA"/>
</dbReference>
<dbReference type="RefSeq" id="WP_232402355.1">
    <property type="nucleotide sequence ID" value="NZ_CP102173.1"/>
</dbReference>
<keyword evidence="1" id="KW-1133">Transmembrane helix</keyword>
<feature type="transmembrane region" description="Helical" evidence="1">
    <location>
        <begin position="199"/>
        <end position="218"/>
    </location>
</feature>
<accession>A0ABY5MA89</accession>